<feature type="compositionally biased region" description="Low complexity" evidence="1">
    <location>
        <begin position="151"/>
        <end position="164"/>
    </location>
</feature>
<dbReference type="InterPro" id="IPR052355">
    <property type="entry name" value="CENP-V-like"/>
</dbReference>
<keyword evidence="3" id="KW-1185">Reference proteome</keyword>
<dbReference type="Proteomes" id="UP000729402">
    <property type="component" value="Unassembled WGS sequence"/>
</dbReference>
<gene>
    <name evidence="2" type="ORF">GUJ93_ZPchr0002g22955</name>
</gene>
<dbReference type="PANTHER" id="PTHR28620">
    <property type="entry name" value="CENTROMERE PROTEIN V"/>
    <property type="match status" value="1"/>
</dbReference>
<comment type="caution">
    <text evidence="2">The sequence shown here is derived from an EMBL/GenBank/DDBJ whole genome shotgun (WGS) entry which is preliminary data.</text>
</comment>
<sequence>MSKHWVLLKLEKGKRRASHGAKGGRGEGGRGSRVRESHGGHLESYGGHLESHSQYNPIMEWLSNSRSEFRPILDEYDDDDDWNTHGGFLIDELQMEAEEVTAFKRKHKFGTKDTNKKRKMRLEKDDLLEEDDYIDGETEEISSTSKNGAWSRRPSSIAAGAPAGACGGGRRRRPSSFITTYTTFGTHTAKHTFCKVCGITSFYRPRSNPDGISITVAYVDPGTLAHVEYRSARRREELGRVVRAEELAGPVVMAAGS</sequence>
<feature type="region of interest" description="Disordered" evidence="1">
    <location>
        <begin position="138"/>
        <end position="172"/>
    </location>
</feature>
<dbReference type="PANTHER" id="PTHR28620:SF1">
    <property type="entry name" value="CENP-V_GFA DOMAIN-CONTAINING PROTEIN"/>
    <property type="match status" value="1"/>
</dbReference>
<feature type="compositionally biased region" description="Basic and acidic residues" evidence="1">
    <location>
        <begin position="24"/>
        <end position="41"/>
    </location>
</feature>
<organism evidence="2 3">
    <name type="scientific">Zizania palustris</name>
    <name type="common">Northern wild rice</name>
    <dbReference type="NCBI Taxonomy" id="103762"/>
    <lineage>
        <taxon>Eukaryota</taxon>
        <taxon>Viridiplantae</taxon>
        <taxon>Streptophyta</taxon>
        <taxon>Embryophyta</taxon>
        <taxon>Tracheophyta</taxon>
        <taxon>Spermatophyta</taxon>
        <taxon>Magnoliopsida</taxon>
        <taxon>Liliopsida</taxon>
        <taxon>Poales</taxon>
        <taxon>Poaceae</taxon>
        <taxon>BOP clade</taxon>
        <taxon>Oryzoideae</taxon>
        <taxon>Oryzeae</taxon>
        <taxon>Zizaniinae</taxon>
        <taxon>Zizania</taxon>
    </lineage>
</organism>
<evidence type="ECO:0008006" key="4">
    <source>
        <dbReference type="Google" id="ProtNLM"/>
    </source>
</evidence>
<name>A0A8J5RZ30_ZIZPA</name>
<reference evidence="2" key="2">
    <citation type="submission" date="2021-02" db="EMBL/GenBank/DDBJ databases">
        <authorList>
            <person name="Kimball J.A."/>
            <person name="Haas M.W."/>
            <person name="Macchietto M."/>
            <person name="Kono T."/>
            <person name="Duquette J."/>
            <person name="Shao M."/>
        </authorList>
    </citation>
    <scope>NUCLEOTIDE SEQUENCE</scope>
    <source>
        <tissue evidence="2">Fresh leaf tissue</tissue>
    </source>
</reference>
<dbReference type="OrthoDB" id="684002at2759"/>
<proteinExistence type="predicted"/>
<evidence type="ECO:0000313" key="3">
    <source>
        <dbReference type="Proteomes" id="UP000729402"/>
    </source>
</evidence>
<dbReference type="AlphaFoldDB" id="A0A8J5RZ30"/>
<reference evidence="2" key="1">
    <citation type="journal article" date="2021" name="bioRxiv">
        <title>Whole Genome Assembly and Annotation of Northern Wild Rice, Zizania palustris L., Supports a Whole Genome Duplication in the Zizania Genus.</title>
        <authorList>
            <person name="Haas M."/>
            <person name="Kono T."/>
            <person name="Macchietto M."/>
            <person name="Millas R."/>
            <person name="McGilp L."/>
            <person name="Shao M."/>
            <person name="Duquette J."/>
            <person name="Hirsch C.N."/>
            <person name="Kimball J."/>
        </authorList>
    </citation>
    <scope>NUCLEOTIDE SEQUENCE</scope>
    <source>
        <tissue evidence="2">Fresh leaf tissue</tissue>
    </source>
</reference>
<evidence type="ECO:0000256" key="1">
    <source>
        <dbReference type="SAM" id="MobiDB-lite"/>
    </source>
</evidence>
<dbReference type="EMBL" id="JAAALK010000287">
    <property type="protein sequence ID" value="KAG8056707.1"/>
    <property type="molecule type" value="Genomic_DNA"/>
</dbReference>
<feature type="region of interest" description="Disordered" evidence="1">
    <location>
        <begin position="13"/>
        <end position="49"/>
    </location>
</feature>
<evidence type="ECO:0000313" key="2">
    <source>
        <dbReference type="EMBL" id="KAG8056707.1"/>
    </source>
</evidence>
<protein>
    <recommendedName>
        <fullName evidence="4">CENP-V/GFA domain-containing protein</fullName>
    </recommendedName>
</protein>
<accession>A0A8J5RZ30</accession>